<feature type="transmembrane region" description="Helical" evidence="1">
    <location>
        <begin position="111"/>
        <end position="132"/>
    </location>
</feature>
<name>A0A6J6NR13_9ZZZZ</name>
<feature type="transmembrane region" description="Helical" evidence="1">
    <location>
        <begin position="138"/>
        <end position="158"/>
    </location>
</feature>
<dbReference type="EMBL" id="CAEZXM010000094">
    <property type="protein sequence ID" value="CAB4688787.1"/>
    <property type="molecule type" value="Genomic_DNA"/>
</dbReference>
<feature type="transmembrane region" description="Helical" evidence="1">
    <location>
        <begin position="30"/>
        <end position="50"/>
    </location>
</feature>
<feature type="transmembrane region" description="Helical" evidence="1">
    <location>
        <begin position="364"/>
        <end position="380"/>
    </location>
</feature>
<evidence type="ECO:0000256" key="1">
    <source>
        <dbReference type="SAM" id="Phobius"/>
    </source>
</evidence>
<keyword evidence="1" id="KW-0812">Transmembrane</keyword>
<sequence>MAETVNDEDGVRSGRGFAARAPMPELAQRWLAFASLVLLGILAVVFGFLFKHNFDLYERGDPPIPGVFRGQVIDRLVYGQVALVVAMAALAIWSGVAVANARRVFYSLRSVPAAVGGWLFVPVAAFAAHQWLDSTLESGWIITIVASLLFMYIPHGTIGGTAKDLGGSAYLARVWYVLALLAALLMWGALAGTSSGLPTSDPQMAMRLKAYLCFVAGLLLFASAATFYAAAQQIAVLTNHKWADALAPRRATRTPIGSVEVTRSADFVTKPPLPTHALRVVVWCGLFVFNTAAVAATFDLRRRAILADMHDGTVAAHTLLVSATQMFDRIVVLGIATHVMYVAWAIAAATNARRRTLLAPSPRVTAASFVGGTVLFAFVSRDQNTFAAAMMVAAIGVVCIGFVVGQLLLGRASVALGGSGRIFLMWLIAEFGLCSTMAYVSRVARVDAELLTIGGVLAGFAVLSSVLGWLAMDRLDRRCGTDSGAVVSPIHFVMSRSLTSSHS</sequence>
<protein>
    <submittedName>
        <fullName evidence="2">Unannotated protein</fullName>
    </submittedName>
</protein>
<evidence type="ECO:0000313" key="2">
    <source>
        <dbReference type="EMBL" id="CAB4688787.1"/>
    </source>
</evidence>
<dbReference type="AlphaFoldDB" id="A0A6J6NR13"/>
<keyword evidence="1" id="KW-0472">Membrane</keyword>
<feature type="transmembrane region" description="Helical" evidence="1">
    <location>
        <begin position="280"/>
        <end position="298"/>
    </location>
</feature>
<feature type="transmembrane region" description="Helical" evidence="1">
    <location>
        <begin position="330"/>
        <end position="352"/>
    </location>
</feature>
<feature type="transmembrane region" description="Helical" evidence="1">
    <location>
        <begin position="422"/>
        <end position="444"/>
    </location>
</feature>
<accession>A0A6J6NR13</accession>
<organism evidence="2">
    <name type="scientific">freshwater metagenome</name>
    <dbReference type="NCBI Taxonomy" id="449393"/>
    <lineage>
        <taxon>unclassified sequences</taxon>
        <taxon>metagenomes</taxon>
        <taxon>ecological metagenomes</taxon>
    </lineage>
</organism>
<feature type="transmembrane region" description="Helical" evidence="1">
    <location>
        <begin position="386"/>
        <end position="410"/>
    </location>
</feature>
<keyword evidence="1" id="KW-1133">Transmembrane helix</keyword>
<gene>
    <name evidence="2" type="ORF">UFOPK2366_00629</name>
</gene>
<reference evidence="2" key="1">
    <citation type="submission" date="2020-05" db="EMBL/GenBank/DDBJ databases">
        <authorList>
            <person name="Chiriac C."/>
            <person name="Salcher M."/>
            <person name="Ghai R."/>
            <person name="Kavagutti S V."/>
        </authorList>
    </citation>
    <scope>NUCLEOTIDE SEQUENCE</scope>
</reference>
<proteinExistence type="predicted"/>
<feature type="transmembrane region" description="Helical" evidence="1">
    <location>
        <begin position="77"/>
        <end position="99"/>
    </location>
</feature>
<feature type="transmembrane region" description="Helical" evidence="1">
    <location>
        <begin position="210"/>
        <end position="231"/>
    </location>
</feature>
<feature type="transmembrane region" description="Helical" evidence="1">
    <location>
        <begin position="450"/>
        <end position="471"/>
    </location>
</feature>
<feature type="transmembrane region" description="Helical" evidence="1">
    <location>
        <begin position="170"/>
        <end position="190"/>
    </location>
</feature>